<organism evidence="9 10">
    <name type="scientific">Methylotuvimicrobium buryatense</name>
    <name type="common">Methylomicrobium buryatense</name>
    <dbReference type="NCBI Taxonomy" id="95641"/>
    <lineage>
        <taxon>Bacteria</taxon>
        <taxon>Pseudomonadati</taxon>
        <taxon>Pseudomonadota</taxon>
        <taxon>Gammaproteobacteria</taxon>
        <taxon>Methylococcales</taxon>
        <taxon>Methylococcaceae</taxon>
        <taxon>Methylotuvimicrobium</taxon>
    </lineage>
</organism>
<dbReference type="KEGG" id="mbur:EQU24_12565"/>
<dbReference type="Pfam" id="PF01416">
    <property type="entry name" value="PseudoU_synth_1"/>
    <property type="match status" value="2"/>
</dbReference>
<comment type="function">
    <text evidence="4">Formation of pseudouridine at positions 38, 39 and 40 in the anticodon stem and loop of transfer RNAs.</text>
</comment>
<evidence type="ECO:0000256" key="7">
    <source>
        <dbReference type="RuleBase" id="RU003792"/>
    </source>
</evidence>
<evidence type="ECO:0000259" key="8">
    <source>
        <dbReference type="Pfam" id="PF01416"/>
    </source>
</evidence>
<dbReference type="GO" id="GO:0160147">
    <property type="term" value="F:tRNA pseudouridine(38-40) synthase activity"/>
    <property type="evidence" value="ECO:0007669"/>
    <property type="project" value="UniProtKB-EC"/>
</dbReference>
<dbReference type="AlphaFoldDB" id="A0A4P9UT93"/>
<dbReference type="InterPro" id="IPR020094">
    <property type="entry name" value="TruA/RsuA/RluB/E/F_N"/>
</dbReference>
<feature type="domain" description="Pseudouridine synthase I TruA alpha/beta" evidence="8">
    <location>
        <begin position="9"/>
        <end position="104"/>
    </location>
</feature>
<dbReference type="PANTHER" id="PTHR11142:SF0">
    <property type="entry name" value="TRNA PSEUDOURIDINE SYNTHASE-LIKE 1"/>
    <property type="match status" value="1"/>
</dbReference>
<dbReference type="GO" id="GO:0031119">
    <property type="term" value="P:tRNA pseudouridine synthesis"/>
    <property type="evidence" value="ECO:0007669"/>
    <property type="project" value="UniProtKB-UniRule"/>
</dbReference>
<feature type="active site" description="Nucleophile" evidence="4 5">
    <location>
        <position position="52"/>
    </location>
</feature>
<evidence type="ECO:0000256" key="1">
    <source>
        <dbReference type="ARBA" id="ARBA00009375"/>
    </source>
</evidence>
<reference evidence="10" key="1">
    <citation type="journal article" date="2019" name="J. Bacteriol.">
        <title>A Mutagenic Screen Identifies a TonB-Dependent Receptor Required for the Lanthanide Metal Switch in the Type I Methanotroph 'Methylotuvimicrobium buryatense' 5GB1C.</title>
        <authorList>
            <person name="Groom J.D."/>
            <person name="Ford S.M."/>
            <person name="Pesesky M.W."/>
            <person name="Lidstrom M.E."/>
        </authorList>
    </citation>
    <scope>NUCLEOTIDE SEQUENCE [LARGE SCALE GENOMIC DNA]</scope>
    <source>
        <strain evidence="10">5GB1C</strain>
    </source>
</reference>
<keyword evidence="2 4" id="KW-0819">tRNA processing</keyword>
<feature type="domain" description="Pseudouridine synthase I TruA alpha/beta" evidence="8">
    <location>
        <begin position="143"/>
        <end position="245"/>
    </location>
</feature>
<sequence>MPRIVLGIEYDGSAFFGWQWQTARRTVQSELETALSKIADEPITIICAGRTDAGVHALEQVVHFDTQAERSMYGWMMGGNTHLPDDIRIIWAQQAVFDFHARYSAIARFYRYVILNRPMKSALLRKQVTWCYQSLDADKMHRAAQYLIGDHDFSSFRAQGCQSKSPCRMMHFIDVYREQEKVIMDISANAFLHHMVRNIAGVLMEIGMDKQPVDWAQELLLIKDRDQGGITAPPDGLYLGGVYYPEHYGITKHPVFDKLPSDAKRFDDRPKV</sequence>
<keyword evidence="3 4" id="KW-0413">Isomerase</keyword>
<evidence type="ECO:0000256" key="3">
    <source>
        <dbReference type="ARBA" id="ARBA00023235"/>
    </source>
</evidence>
<dbReference type="PIRSF" id="PIRSF001430">
    <property type="entry name" value="tRNA_psdUrid_synth"/>
    <property type="match status" value="1"/>
</dbReference>
<protein>
    <recommendedName>
        <fullName evidence="4">tRNA pseudouridine synthase A</fullName>
        <ecNumber evidence="4">5.4.99.12</ecNumber>
    </recommendedName>
    <alternativeName>
        <fullName evidence="4">tRNA pseudouridine(38-40) synthase</fullName>
    </alternativeName>
    <alternativeName>
        <fullName evidence="4">tRNA pseudouridylate synthase I</fullName>
    </alternativeName>
    <alternativeName>
        <fullName evidence="4">tRNA-uridine isomerase I</fullName>
    </alternativeName>
</protein>
<evidence type="ECO:0000256" key="5">
    <source>
        <dbReference type="PIRSR" id="PIRSR001430-1"/>
    </source>
</evidence>
<dbReference type="RefSeq" id="WP_017839170.1">
    <property type="nucleotide sequence ID" value="NZ_CP035467.1"/>
</dbReference>
<dbReference type="InterPro" id="IPR001406">
    <property type="entry name" value="PsdUridine_synth_TruA"/>
</dbReference>
<dbReference type="STRING" id="675511.GCA_000341735_00528"/>
<feature type="binding site" evidence="4 6">
    <location>
        <position position="110"/>
    </location>
    <ligand>
        <name>substrate</name>
    </ligand>
</feature>
<dbReference type="Gene3D" id="3.30.70.580">
    <property type="entry name" value="Pseudouridine synthase I, catalytic domain, N-terminal subdomain"/>
    <property type="match status" value="1"/>
</dbReference>
<evidence type="ECO:0000256" key="6">
    <source>
        <dbReference type="PIRSR" id="PIRSR001430-2"/>
    </source>
</evidence>
<accession>A0A4P9UT93</accession>
<gene>
    <name evidence="4 9" type="primary">truA</name>
    <name evidence="9" type="ORF">EQU24_12565</name>
</gene>
<comment type="caution">
    <text evidence="4">Lacks conserved residue(s) required for the propagation of feature annotation.</text>
</comment>
<dbReference type="OrthoDB" id="9811823at2"/>
<dbReference type="InterPro" id="IPR020095">
    <property type="entry name" value="PsdUridine_synth_TruA_C"/>
</dbReference>
<dbReference type="FunFam" id="3.30.70.580:FF:000001">
    <property type="entry name" value="tRNA pseudouridine synthase A"/>
    <property type="match status" value="1"/>
</dbReference>
<proteinExistence type="inferred from homology"/>
<name>A0A4P9UT93_METBY</name>
<dbReference type="HAMAP" id="MF_00171">
    <property type="entry name" value="TruA"/>
    <property type="match status" value="1"/>
</dbReference>
<dbReference type="EMBL" id="CP035467">
    <property type="protein sequence ID" value="QCW82976.1"/>
    <property type="molecule type" value="Genomic_DNA"/>
</dbReference>
<evidence type="ECO:0000313" key="9">
    <source>
        <dbReference type="EMBL" id="QCW82976.1"/>
    </source>
</evidence>
<comment type="similarity">
    <text evidence="1 4 7">Belongs to the tRNA pseudouridine synthase TruA family.</text>
</comment>
<dbReference type="SUPFAM" id="SSF55120">
    <property type="entry name" value="Pseudouridine synthase"/>
    <property type="match status" value="1"/>
</dbReference>
<evidence type="ECO:0000313" key="10">
    <source>
        <dbReference type="Proteomes" id="UP000305881"/>
    </source>
</evidence>
<dbReference type="InterPro" id="IPR020103">
    <property type="entry name" value="PsdUridine_synth_cat_dom_sf"/>
</dbReference>
<dbReference type="Proteomes" id="UP000305881">
    <property type="component" value="Chromosome"/>
</dbReference>
<dbReference type="Gene3D" id="3.30.70.660">
    <property type="entry name" value="Pseudouridine synthase I, catalytic domain, C-terminal subdomain"/>
    <property type="match status" value="1"/>
</dbReference>
<evidence type="ECO:0000256" key="4">
    <source>
        <dbReference type="HAMAP-Rule" id="MF_00171"/>
    </source>
</evidence>
<dbReference type="EC" id="5.4.99.12" evidence="4"/>
<dbReference type="PANTHER" id="PTHR11142">
    <property type="entry name" value="PSEUDOURIDYLATE SYNTHASE"/>
    <property type="match status" value="1"/>
</dbReference>
<dbReference type="GO" id="GO:0003723">
    <property type="term" value="F:RNA binding"/>
    <property type="evidence" value="ECO:0007669"/>
    <property type="project" value="InterPro"/>
</dbReference>
<dbReference type="InterPro" id="IPR020097">
    <property type="entry name" value="PsdUridine_synth_TruA_a/b_dom"/>
</dbReference>
<dbReference type="CDD" id="cd02570">
    <property type="entry name" value="PseudoU_synth_EcTruA"/>
    <property type="match status" value="1"/>
</dbReference>
<comment type="subunit">
    <text evidence="4">Homodimer.</text>
</comment>
<evidence type="ECO:0000256" key="2">
    <source>
        <dbReference type="ARBA" id="ARBA00022694"/>
    </source>
</evidence>
<dbReference type="NCBIfam" id="TIGR00071">
    <property type="entry name" value="hisT_truA"/>
    <property type="match status" value="1"/>
</dbReference>
<comment type="catalytic activity">
    <reaction evidence="4 7">
        <text>uridine(38/39/40) in tRNA = pseudouridine(38/39/40) in tRNA</text>
        <dbReference type="Rhea" id="RHEA:22376"/>
        <dbReference type="Rhea" id="RHEA-COMP:10085"/>
        <dbReference type="Rhea" id="RHEA-COMP:10087"/>
        <dbReference type="ChEBI" id="CHEBI:65314"/>
        <dbReference type="ChEBI" id="CHEBI:65315"/>
        <dbReference type="EC" id="5.4.99.12"/>
    </reaction>
</comment>
<keyword evidence="10" id="KW-1185">Reference proteome</keyword>